<organism evidence="3 4">
    <name type="scientific">Gossypium stocksii</name>
    <dbReference type="NCBI Taxonomy" id="47602"/>
    <lineage>
        <taxon>Eukaryota</taxon>
        <taxon>Viridiplantae</taxon>
        <taxon>Streptophyta</taxon>
        <taxon>Embryophyta</taxon>
        <taxon>Tracheophyta</taxon>
        <taxon>Spermatophyta</taxon>
        <taxon>Magnoliopsida</taxon>
        <taxon>eudicotyledons</taxon>
        <taxon>Gunneridae</taxon>
        <taxon>Pentapetalae</taxon>
        <taxon>rosids</taxon>
        <taxon>malvids</taxon>
        <taxon>Malvales</taxon>
        <taxon>Malvaceae</taxon>
        <taxon>Malvoideae</taxon>
        <taxon>Gossypium</taxon>
    </lineage>
</organism>
<accession>A0A9D3ZRG6</accession>
<evidence type="ECO:0008006" key="5">
    <source>
        <dbReference type="Google" id="ProtNLM"/>
    </source>
</evidence>
<comment type="caution">
    <text evidence="3">The sequence shown here is derived from an EMBL/GenBank/DDBJ whole genome shotgun (WGS) entry which is preliminary data.</text>
</comment>
<keyword evidence="1" id="KW-0175">Coiled coil</keyword>
<feature type="coiled-coil region" evidence="1">
    <location>
        <begin position="1"/>
        <end position="57"/>
    </location>
</feature>
<sequence>MEDAKESENALGESIDDLREQFRDFVTMCLTSQRDNVKKLTERNDVLETMMKALKEETMVTTMALSTKIKELEGELALCQAVMGEGVSSVALSYNDVLKPKEFVGTRSACDVDNFLWRMENYFCTEGIVDDAVKVNTASMFLTDIVLLWWRSRSIDKRQCEIGTWQEFQRELKGQFYPEFAEEEAQAKLQRITLKPWVRQEVEQRGIQKLSEAMMVVESVVKLGLRKNKFGSSKSKERGICKKDQKEDIDDNSNNNNDGNVKP</sequence>
<evidence type="ECO:0000313" key="3">
    <source>
        <dbReference type="EMBL" id="KAH1063816.1"/>
    </source>
</evidence>
<protein>
    <recommendedName>
        <fullName evidence="5">Retrotransposon gag domain-containing protein</fullName>
    </recommendedName>
</protein>
<feature type="compositionally biased region" description="Basic and acidic residues" evidence="2">
    <location>
        <begin position="234"/>
        <end position="246"/>
    </location>
</feature>
<feature type="region of interest" description="Disordered" evidence="2">
    <location>
        <begin position="231"/>
        <end position="263"/>
    </location>
</feature>
<dbReference type="EMBL" id="JAIQCV010000009">
    <property type="protein sequence ID" value="KAH1063816.1"/>
    <property type="molecule type" value="Genomic_DNA"/>
</dbReference>
<evidence type="ECO:0000256" key="2">
    <source>
        <dbReference type="SAM" id="MobiDB-lite"/>
    </source>
</evidence>
<dbReference type="Proteomes" id="UP000828251">
    <property type="component" value="Unassembled WGS sequence"/>
</dbReference>
<evidence type="ECO:0000313" key="4">
    <source>
        <dbReference type="Proteomes" id="UP000828251"/>
    </source>
</evidence>
<keyword evidence="4" id="KW-1185">Reference proteome</keyword>
<evidence type="ECO:0000256" key="1">
    <source>
        <dbReference type="SAM" id="Coils"/>
    </source>
</evidence>
<dbReference type="OrthoDB" id="996639at2759"/>
<proteinExistence type="predicted"/>
<dbReference type="AlphaFoldDB" id="A0A9D3ZRG6"/>
<reference evidence="3 4" key="1">
    <citation type="journal article" date="2021" name="Plant Biotechnol. J.">
        <title>Multi-omics assisted identification of the key and species-specific regulatory components of drought-tolerant mechanisms in Gossypium stocksii.</title>
        <authorList>
            <person name="Yu D."/>
            <person name="Ke L."/>
            <person name="Zhang D."/>
            <person name="Wu Y."/>
            <person name="Sun Y."/>
            <person name="Mei J."/>
            <person name="Sun J."/>
            <person name="Sun Y."/>
        </authorList>
    </citation>
    <scope>NUCLEOTIDE SEQUENCE [LARGE SCALE GENOMIC DNA]</scope>
    <source>
        <strain evidence="4">cv. E1</strain>
        <tissue evidence="3">Leaf</tissue>
    </source>
</reference>
<feature type="compositionally biased region" description="Low complexity" evidence="2">
    <location>
        <begin position="252"/>
        <end position="263"/>
    </location>
</feature>
<gene>
    <name evidence="3" type="ORF">J1N35_028803</name>
</gene>
<name>A0A9D3ZRG6_9ROSI</name>